<gene>
    <name evidence="12" type="ORF">llap_18505</name>
</gene>
<evidence type="ECO:0000256" key="7">
    <source>
        <dbReference type="ARBA" id="ARBA00039594"/>
    </source>
</evidence>
<keyword evidence="13" id="KW-1185">Reference proteome</keyword>
<evidence type="ECO:0000256" key="5">
    <source>
        <dbReference type="ARBA" id="ARBA00023136"/>
    </source>
</evidence>
<feature type="domain" description="TLDc" evidence="11">
    <location>
        <begin position="152"/>
        <end position="309"/>
    </location>
</feature>
<proteinExistence type="predicted"/>
<name>A0A2I0TBM2_LIMLA</name>
<comment type="subcellular location">
    <subcellularLocation>
        <location evidence="3">Cytoplasm</location>
    </subcellularLocation>
    <subcellularLocation>
        <location evidence="2">Lysosome</location>
    </subcellularLocation>
    <subcellularLocation>
        <location evidence="1">Membrane</location>
    </subcellularLocation>
</comment>
<evidence type="ECO:0000256" key="6">
    <source>
        <dbReference type="ARBA" id="ARBA00023228"/>
    </source>
</evidence>
<dbReference type="EMBL" id="KZ513206">
    <property type="protein sequence ID" value="PKU31191.1"/>
    <property type="molecule type" value="Genomic_DNA"/>
</dbReference>
<dbReference type="PANTHER" id="PTHR23354">
    <property type="entry name" value="NUCLEOLAR PROTEIN 7/ESTROGEN RECEPTOR COACTIVATOR-RELATED"/>
    <property type="match status" value="1"/>
</dbReference>
<evidence type="ECO:0000259" key="11">
    <source>
        <dbReference type="PROSITE" id="PS51886"/>
    </source>
</evidence>
<dbReference type="PANTHER" id="PTHR23354:SF131">
    <property type="entry name" value="MTOR-ASSOCIATED PROTEIN MEAK7"/>
    <property type="match status" value="1"/>
</dbReference>
<dbReference type="GO" id="GO:0031929">
    <property type="term" value="P:TOR signaling"/>
    <property type="evidence" value="ECO:0007669"/>
    <property type="project" value="TreeGrafter"/>
</dbReference>
<keyword evidence="5" id="KW-0472">Membrane</keyword>
<accession>A0A2I0TBM2</accession>
<reference evidence="13" key="1">
    <citation type="submission" date="2017-11" db="EMBL/GenBank/DDBJ databases">
        <authorList>
            <person name="Lima N.C."/>
            <person name="Parody-Merino A.M."/>
            <person name="Battley P.F."/>
            <person name="Fidler A.E."/>
            <person name="Prosdocimi F."/>
        </authorList>
    </citation>
    <scope>NUCLEOTIDE SEQUENCE [LARGE SCALE GENOMIC DNA]</scope>
</reference>
<evidence type="ECO:0000313" key="12">
    <source>
        <dbReference type="EMBL" id="PKU31191.1"/>
    </source>
</evidence>
<dbReference type="Proteomes" id="UP000233556">
    <property type="component" value="Unassembled WGS sequence"/>
</dbReference>
<evidence type="ECO:0000256" key="1">
    <source>
        <dbReference type="ARBA" id="ARBA00004370"/>
    </source>
</evidence>
<evidence type="ECO:0000256" key="8">
    <source>
        <dbReference type="ARBA" id="ARBA00041780"/>
    </source>
</evidence>
<dbReference type="GO" id="GO:0016020">
    <property type="term" value="C:membrane"/>
    <property type="evidence" value="ECO:0007669"/>
    <property type="project" value="UniProtKB-SubCell"/>
</dbReference>
<evidence type="ECO:0000256" key="4">
    <source>
        <dbReference type="ARBA" id="ARBA00022490"/>
    </source>
</evidence>
<dbReference type="GO" id="GO:0005634">
    <property type="term" value="C:nucleus"/>
    <property type="evidence" value="ECO:0007669"/>
    <property type="project" value="TreeGrafter"/>
</dbReference>
<keyword evidence="6" id="KW-0458">Lysosome</keyword>
<evidence type="ECO:0000256" key="3">
    <source>
        <dbReference type="ARBA" id="ARBA00004496"/>
    </source>
</evidence>
<dbReference type="SMART" id="SM00584">
    <property type="entry name" value="TLDc"/>
    <property type="match status" value="1"/>
</dbReference>
<organism evidence="12 13">
    <name type="scientific">Limosa lapponica baueri</name>
    <dbReference type="NCBI Taxonomy" id="1758121"/>
    <lineage>
        <taxon>Eukaryota</taxon>
        <taxon>Metazoa</taxon>
        <taxon>Chordata</taxon>
        <taxon>Craniata</taxon>
        <taxon>Vertebrata</taxon>
        <taxon>Euteleostomi</taxon>
        <taxon>Archelosauria</taxon>
        <taxon>Archosauria</taxon>
        <taxon>Dinosauria</taxon>
        <taxon>Saurischia</taxon>
        <taxon>Theropoda</taxon>
        <taxon>Coelurosauria</taxon>
        <taxon>Aves</taxon>
        <taxon>Neognathae</taxon>
        <taxon>Neoaves</taxon>
        <taxon>Charadriiformes</taxon>
        <taxon>Scolopacidae</taxon>
        <taxon>Limosa</taxon>
    </lineage>
</organism>
<dbReference type="GO" id="GO:0005764">
    <property type="term" value="C:lysosome"/>
    <property type="evidence" value="ECO:0007669"/>
    <property type="project" value="UniProtKB-SubCell"/>
</dbReference>
<keyword evidence="4" id="KW-0963">Cytoplasm</keyword>
<evidence type="ECO:0000256" key="10">
    <source>
        <dbReference type="SAM" id="MobiDB-lite"/>
    </source>
</evidence>
<protein>
    <recommendedName>
        <fullName evidence="7">MTOR-associated protein MEAK7</fullName>
    </recommendedName>
    <alternativeName>
        <fullName evidence="9">TBC/LysM-associated domain-containing protein 1</fullName>
    </alternativeName>
    <alternativeName>
        <fullName evidence="8">TLD domain-containing protein 1</fullName>
    </alternativeName>
</protein>
<dbReference type="AlphaFoldDB" id="A0A2I0TBM2"/>
<evidence type="ECO:0000313" key="13">
    <source>
        <dbReference type="Proteomes" id="UP000233556"/>
    </source>
</evidence>
<feature type="region of interest" description="Disordered" evidence="10">
    <location>
        <begin position="288"/>
        <end position="309"/>
    </location>
</feature>
<evidence type="ECO:0000256" key="9">
    <source>
        <dbReference type="ARBA" id="ARBA00042134"/>
    </source>
</evidence>
<evidence type="ECO:0000256" key="2">
    <source>
        <dbReference type="ARBA" id="ARBA00004371"/>
    </source>
</evidence>
<dbReference type="GO" id="GO:0006979">
    <property type="term" value="P:response to oxidative stress"/>
    <property type="evidence" value="ECO:0007669"/>
    <property type="project" value="TreeGrafter"/>
</dbReference>
<sequence>MFIKDSLFTVLLFRTPGLLIGIAISITKQCNKFTEDLIMSVVHVLNYRKELRGWNLENTRDSASGVKALASQLVSELKLADGTKPVGPQLMETNFDQSAIEDWVYRVPQISVFLSVVIRQGLHVLHSLPDQTKDILNLVPGCKGIKGRGLVSLFDVPSIIYINSHLPAELQHKWQLLFSSRLHGESFSQLCGHIVNKGPCIVILKDLDGYIFGGFASHSWEVKPQFQGDNRCFLFSVFPSLAVYTYTGYNDHYMYLNHGQQTMPNGLTKGKKSILDIDPEAQALLEMTGKSRQSEGLREPIEEDEDDDN</sequence>
<dbReference type="OrthoDB" id="289228at2759"/>
<dbReference type="InterPro" id="IPR006571">
    <property type="entry name" value="TLDc_dom"/>
</dbReference>
<reference evidence="13" key="2">
    <citation type="submission" date="2017-12" db="EMBL/GenBank/DDBJ databases">
        <title>Genome sequence of the Bar-tailed Godwit (Limosa lapponica baueri).</title>
        <authorList>
            <person name="Lima N.C.B."/>
            <person name="Parody-Merino A.M."/>
            <person name="Battley P.F."/>
            <person name="Fidler A.E."/>
            <person name="Prosdocimi F."/>
        </authorList>
    </citation>
    <scope>NUCLEOTIDE SEQUENCE [LARGE SCALE GENOMIC DNA]</scope>
</reference>
<dbReference type="PROSITE" id="PS51886">
    <property type="entry name" value="TLDC"/>
    <property type="match status" value="1"/>
</dbReference>
<dbReference type="Pfam" id="PF07534">
    <property type="entry name" value="TLD"/>
    <property type="match status" value="1"/>
</dbReference>